<dbReference type="Proteomes" id="UP001174934">
    <property type="component" value="Unassembled WGS sequence"/>
</dbReference>
<feature type="compositionally biased region" description="Gly residues" evidence="1">
    <location>
        <begin position="35"/>
        <end position="48"/>
    </location>
</feature>
<name>A0AA40C2E4_9PEZI</name>
<protein>
    <submittedName>
        <fullName evidence="2">Uncharacterized protein</fullName>
    </submittedName>
</protein>
<comment type="caution">
    <text evidence="2">The sequence shown here is derived from an EMBL/GenBank/DDBJ whole genome shotgun (WGS) entry which is preliminary data.</text>
</comment>
<proteinExistence type="predicted"/>
<evidence type="ECO:0000313" key="2">
    <source>
        <dbReference type="EMBL" id="KAK0621863.1"/>
    </source>
</evidence>
<gene>
    <name evidence="2" type="ORF">B0T17DRAFT_535272</name>
</gene>
<evidence type="ECO:0000313" key="3">
    <source>
        <dbReference type="Proteomes" id="UP001174934"/>
    </source>
</evidence>
<evidence type="ECO:0000256" key="1">
    <source>
        <dbReference type="SAM" id="MobiDB-lite"/>
    </source>
</evidence>
<dbReference type="AlphaFoldDB" id="A0AA40C2E4"/>
<sequence length="63" mass="6117">CGTRGGGAALRLIPGVLQGDNGTGKGGWHPSWTWRGGGTWNPVGGGRDAGSKAPAAGDSDSGL</sequence>
<reference evidence="2" key="1">
    <citation type="submission" date="2023-06" db="EMBL/GenBank/DDBJ databases">
        <title>Genome-scale phylogeny and comparative genomics of the fungal order Sordariales.</title>
        <authorList>
            <consortium name="Lawrence Berkeley National Laboratory"/>
            <person name="Hensen N."/>
            <person name="Bonometti L."/>
            <person name="Westerberg I."/>
            <person name="Brannstrom I.O."/>
            <person name="Guillou S."/>
            <person name="Cros-Aarteil S."/>
            <person name="Calhoun S."/>
            <person name="Haridas S."/>
            <person name="Kuo A."/>
            <person name="Mondo S."/>
            <person name="Pangilinan J."/>
            <person name="Riley R."/>
            <person name="LaButti K."/>
            <person name="Andreopoulos B."/>
            <person name="Lipzen A."/>
            <person name="Chen C."/>
            <person name="Yanf M."/>
            <person name="Daum C."/>
            <person name="Ng V."/>
            <person name="Clum A."/>
            <person name="Steindorff A."/>
            <person name="Ohm R."/>
            <person name="Martin F."/>
            <person name="Silar P."/>
            <person name="Natvig D."/>
            <person name="Lalanne C."/>
            <person name="Gautier V."/>
            <person name="Ament-velasquez S.L."/>
            <person name="Kruys A."/>
            <person name="Hutchinson M.I."/>
            <person name="Powell A.J."/>
            <person name="Barry K."/>
            <person name="Miller A.N."/>
            <person name="Grigoriev I.V."/>
            <person name="Debuchy R."/>
            <person name="Gladieux P."/>
            <person name="Thoren M.H."/>
            <person name="Johannesson H."/>
        </authorList>
    </citation>
    <scope>NUCLEOTIDE SEQUENCE</scope>
    <source>
        <strain evidence="2">SMH3391-2</strain>
    </source>
</reference>
<feature type="region of interest" description="Disordered" evidence="1">
    <location>
        <begin position="16"/>
        <end position="63"/>
    </location>
</feature>
<accession>A0AA40C2E4</accession>
<keyword evidence="3" id="KW-1185">Reference proteome</keyword>
<dbReference type="EMBL" id="JAULSR010000004">
    <property type="protein sequence ID" value="KAK0621863.1"/>
    <property type="molecule type" value="Genomic_DNA"/>
</dbReference>
<feature type="non-terminal residue" evidence="2">
    <location>
        <position position="1"/>
    </location>
</feature>
<organism evidence="2 3">
    <name type="scientific">Bombardia bombarda</name>
    <dbReference type="NCBI Taxonomy" id="252184"/>
    <lineage>
        <taxon>Eukaryota</taxon>
        <taxon>Fungi</taxon>
        <taxon>Dikarya</taxon>
        <taxon>Ascomycota</taxon>
        <taxon>Pezizomycotina</taxon>
        <taxon>Sordariomycetes</taxon>
        <taxon>Sordariomycetidae</taxon>
        <taxon>Sordariales</taxon>
        <taxon>Lasiosphaeriaceae</taxon>
        <taxon>Bombardia</taxon>
    </lineage>
</organism>